<dbReference type="AlphaFoldDB" id="A0A6J8DSZ7"/>
<dbReference type="NCBIfam" id="NF040941">
    <property type="entry name" value="GGGWT_bact"/>
    <property type="match status" value="1"/>
</dbReference>
<sequence>MENRTLYDVGCSYPELCRKNSLGVGFGKRSGDRGHLLCHRCCDESECNAYATCDDDSNDPSECADILFNSDGVFNIYPKGNDNPVPVYCKLENGTKWTVIQRRTNGSVDFYKTWNEYKKGFGNVHGEYWLGNDVIHNISSNGRHKLRIFLGAENGTTYIAEYSTFRVGDENTNYLINVTGYSGSADKYPRDHNDVRDPNCGLYRIYPSDISGFETYCDMTTEGGGWLDNAQQNMAILQDNYIDKYVDDCVDERRKLCSLDNKLSSEMRSQKNEIV</sequence>
<dbReference type="InterPro" id="IPR014716">
    <property type="entry name" value="Fibrinogen_a/b/g_C_1"/>
</dbReference>
<evidence type="ECO:0000313" key="3">
    <source>
        <dbReference type="Proteomes" id="UP000507470"/>
    </source>
</evidence>
<dbReference type="InterPro" id="IPR036056">
    <property type="entry name" value="Fibrinogen-like_C"/>
</dbReference>
<dbReference type="Pfam" id="PF00147">
    <property type="entry name" value="Fibrinogen_C"/>
    <property type="match status" value="1"/>
</dbReference>
<dbReference type="EMBL" id="CACVKT020007819">
    <property type="protein sequence ID" value="CAC5410847.1"/>
    <property type="molecule type" value="Genomic_DNA"/>
</dbReference>
<evidence type="ECO:0000313" key="2">
    <source>
        <dbReference type="EMBL" id="CAC5410847.1"/>
    </source>
</evidence>
<dbReference type="SMART" id="SM00186">
    <property type="entry name" value="FBG"/>
    <property type="match status" value="1"/>
</dbReference>
<organism evidence="2 3">
    <name type="scientific">Mytilus coruscus</name>
    <name type="common">Sea mussel</name>
    <dbReference type="NCBI Taxonomy" id="42192"/>
    <lineage>
        <taxon>Eukaryota</taxon>
        <taxon>Metazoa</taxon>
        <taxon>Spiralia</taxon>
        <taxon>Lophotrochozoa</taxon>
        <taxon>Mollusca</taxon>
        <taxon>Bivalvia</taxon>
        <taxon>Autobranchia</taxon>
        <taxon>Pteriomorphia</taxon>
        <taxon>Mytilida</taxon>
        <taxon>Mytiloidea</taxon>
        <taxon>Mytilidae</taxon>
        <taxon>Mytilinae</taxon>
        <taxon>Mytilus</taxon>
    </lineage>
</organism>
<gene>
    <name evidence="2" type="ORF">MCOR_44005</name>
</gene>
<dbReference type="PROSITE" id="PS51406">
    <property type="entry name" value="FIBRINOGEN_C_2"/>
    <property type="match status" value="1"/>
</dbReference>
<dbReference type="GO" id="GO:0005615">
    <property type="term" value="C:extracellular space"/>
    <property type="evidence" value="ECO:0007669"/>
    <property type="project" value="TreeGrafter"/>
</dbReference>
<accession>A0A6J8DSZ7</accession>
<name>A0A6J8DSZ7_MYTCO</name>
<dbReference type="PANTHER" id="PTHR19143:SF444">
    <property type="entry name" value="PROTEIN SCABROUS"/>
    <property type="match status" value="1"/>
</dbReference>
<dbReference type="InterPro" id="IPR002181">
    <property type="entry name" value="Fibrinogen_a/b/g_C_dom"/>
</dbReference>
<dbReference type="PANTHER" id="PTHR19143">
    <property type="entry name" value="FIBRINOGEN/TENASCIN/ANGIOPOEITIN"/>
    <property type="match status" value="1"/>
</dbReference>
<dbReference type="SUPFAM" id="SSF56496">
    <property type="entry name" value="Fibrinogen C-terminal domain-like"/>
    <property type="match status" value="2"/>
</dbReference>
<dbReference type="InterPro" id="IPR050373">
    <property type="entry name" value="Fibrinogen_C-term_domain"/>
</dbReference>
<keyword evidence="3" id="KW-1185">Reference proteome</keyword>
<reference evidence="2 3" key="1">
    <citation type="submission" date="2020-06" db="EMBL/GenBank/DDBJ databases">
        <authorList>
            <person name="Li R."/>
            <person name="Bekaert M."/>
        </authorList>
    </citation>
    <scope>NUCLEOTIDE SEQUENCE [LARGE SCALE GENOMIC DNA]</scope>
    <source>
        <strain evidence="3">wild</strain>
    </source>
</reference>
<evidence type="ECO:0000259" key="1">
    <source>
        <dbReference type="PROSITE" id="PS51406"/>
    </source>
</evidence>
<proteinExistence type="predicted"/>
<dbReference type="Proteomes" id="UP000507470">
    <property type="component" value="Unassembled WGS sequence"/>
</dbReference>
<feature type="domain" description="Fibrinogen C-terminal" evidence="1">
    <location>
        <begin position="54"/>
        <end position="185"/>
    </location>
</feature>
<dbReference type="OrthoDB" id="6072984at2759"/>
<dbReference type="Gene3D" id="3.90.215.10">
    <property type="entry name" value="Gamma Fibrinogen, chain A, domain 1"/>
    <property type="match status" value="2"/>
</dbReference>
<protein>
    <recommendedName>
        <fullName evidence="1">Fibrinogen C-terminal domain-containing protein</fullName>
    </recommendedName>
</protein>